<dbReference type="Proteomes" id="UP000607397">
    <property type="component" value="Unassembled WGS sequence"/>
</dbReference>
<feature type="domain" description="Co-chaperone DjlA N-terminal" evidence="1">
    <location>
        <begin position="14"/>
        <end position="110"/>
    </location>
</feature>
<protein>
    <recommendedName>
        <fullName evidence="1">Co-chaperone DjlA N-terminal domain-containing protein</fullName>
    </recommendedName>
</protein>
<comment type="caution">
    <text evidence="2">The sequence shown here is derived from an EMBL/GenBank/DDBJ whole genome shotgun (WGS) entry which is preliminary data.</text>
</comment>
<sequence>MSPDPEAIRANIKILLSVALADGKFEQSERREIEAVLAKVQLPEPLDLDQLSAEPLDYAQEAAKLTSPEVQTALLDSLVNVIWANGEFDAGEEAALRQILAALEYPPERIEGAVTSVRRNLALLNLVKVAPIEDPEKRQQAIHNSTRNHAIVSAVLGAFPVPILSIGTDFLVLAVQISLLLDITGYWGYGQSFDRKSILELLVGSSGLGVTAFLTRNLAKLVPGFGSVVGASTAFATTWAIGKVTDTYYAQGRQVAPEALRHLFKQAKQEGEAAYEANEAVITQARQKNQGAIRSLTEDLQAGKISQVEYQQRLQELL</sequence>
<reference evidence="2" key="1">
    <citation type="submission" date="2019-12" db="EMBL/GenBank/DDBJ databases">
        <title>High-Quality draft genome sequences of three cyanobacteria isolated from the limestone walls of the Old Cathedral of Coimbra.</title>
        <authorList>
            <person name="Tiago I."/>
            <person name="Soares F."/>
            <person name="Portugal A."/>
        </authorList>
    </citation>
    <scope>NUCLEOTIDE SEQUENCE [LARGE SCALE GENOMIC DNA]</scope>
    <source>
        <strain evidence="2">C</strain>
    </source>
</reference>
<dbReference type="AlphaFoldDB" id="A0A8K2A2E8"/>
<accession>A0A8K2A2E8</accession>
<keyword evidence="3" id="KW-1185">Reference proteome</keyword>
<dbReference type="InterPro" id="IPR029024">
    <property type="entry name" value="TerB-like"/>
</dbReference>
<dbReference type="InterPro" id="IPR007791">
    <property type="entry name" value="DjlA_N"/>
</dbReference>
<evidence type="ECO:0000259" key="1">
    <source>
        <dbReference type="Pfam" id="PF05099"/>
    </source>
</evidence>
<dbReference type="RefSeq" id="WP_161827127.1">
    <property type="nucleotide sequence ID" value="NZ_WVIC01000062.1"/>
</dbReference>
<dbReference type="CDD" id="cd07177">
    <property type="entry name" value="terB_like"/>
    <property type="match status" value="1"/>
</dbReference>
<name>A0A8K2A2E8_9CYAN</name>
<gene>
    <name evidence="2" type="ORF">GS597_19520</name>
</gene>
<evidence type="ECO:0000313" key="2">
    <source>
        <dbReference type="EMBL" id="NCJ08656.1"/>
    </source>
</evidence>
<organism evidence="2 3">
    <name type="scientific">Petrachloros mirabilis ULC683</name>
    <dbReference type="NCBI Taxonomy" id="2781853"/>
    <lineage>
        <taxon>Bacteria</taxon>
        <taxon>Bacillati</taxon>
        <taxon>Cyanobacteriota</taxon>
        <taxon>Cyanophyceae</taxon>
        <taxon>Synechococcales</taxon>
        <taxon>Petrachlorosaceae</taxon>
        <taxon>Petrachloros</taxon>
        <taxon>Petrachloros mirabilis</taxon>
    </lineage>
</organism>
<dbReference type="Gene3D" id="1.10.3680.10">
    <property type="entry name" value="TerB-like"/>
    <property type="match status" value="1"/>
</dbReference>
<dbReference type="Pfam" id="PF05099">
    <property type="entry name" value="TerB"/>
    <property type="match status" value="1"/>
</dbReference>
<proteinExistence type="predicted"/>
<dbReference type="SUPFAM" id="SSF158682">
    <property type="entry name" value="TerB-like"/>
    <property type="match status" value="1"/>
</dbReference>
<dbReference type="EMBL" id="WVIC01000062">
    <property type="protein sequence ID" value="NCJ08656.1"/>
    <property type="molecule type" value="Genomic_DNA"/>
</dbReference>
<evidence type="ECO:0000313" key="3">
    <source>
        <dbReference type="Proteomes" id="UP000607397"/>
    </source>
</evidence>